<evidence type="ECO:0000256" key="4">
    <source>
        <dbReference type="ARBA" id="ARBA00022679"/>
    </source>
</evidence>
<dbReference type="PANTHER" id="PTHR43547:SF2">
    <property type="entry name" value="HYBRID SIGNAL TRANSDUCTION HISTIDINE KINASE C"/>
    <property type="match status" value="1"/>
</dbReference>
<keyword evidence="5 7" id="KW-0418">Kinase</keyword>
<dbReference type="Gene3D" id="3.30.565.10">
    <property type="entry name" value="Histidine kinase-like ATPase, C-terminal domain"/>
    <property type="match status" value="1"/>
</dbReference>
<dbReference type="InterPro" id="IPR035965">
    <property type="entry name" value="PAS-like_dom_sf"/>
</dbReference>
<dbReference type="Pfam" id="PF08448">
    <property type="entry name" value="PAS_4"/>
    <property type="match status" value="1"/>
</dbReference>
<dbReference type="PROSITE" id="PS50109">
    <property type="entry name" value="HIS_KIN"/>
    <property type="match status" value="1"/>
</dbReference>
<dbReference type="Gene3D" id="1.10.287.130">
    <property type="match status" value="1"/>
</dbReference>
<dbReference type="PANTHER" id="PTHR43547">
    <property type="entry name" value="TWO-COMPONENT HISTIDINE KINASE"/>
    <property type="match status" value="1"/>
</dbReference>
<dbReference type="InterPro" id="IPR005467">
    <property type="entry name" value="His_kinase_dom"/>
</dbReference>
<dbReference type="Pfam" id="PF00512">
    <property type="entry name" value="HisKA"/>
    <property type="match status" value="1"/>
</dbReference>
<accession>A0A4U1IV29</accession>
<evidence type="ECO:0000313" key="8">
    <source>
        <dbReference type="Proteomes" id="UP000309215"/>
    </source>
</evidence>
<dbReference type="GO" id="GO:0000155">
    <property type="term" value="F:phosphorelay sensor kinase activity"/>
    <property type="evidence" value="ECO:0007669"/>
    <property type="project" value="InterPro"/>
</dbReference>
<keyword evidence="4" id="KW-0808">Transferase</keyword>
<evidence type="ECO:0000256" key="1">
    <source>
        <dbReference type="ARBA" id="ARBA00000085"/>
    </source>
</evidence>
<dbReference type="SUPFAM" id="SSF55874">
    <property type="entry name" value="ATPase domain of HSP90 chaperone/DNA topoisomerase II/histidine kinase"/>
    <property type="match status" value="1"/>
</dbReference>
<dbReference type="Gene3D" id="3.30.450.20">
    <property type="entry name" value="PAS domain"/>
    <property type="match status" value="1"/>
</dbReference>
<evidence type="ECO:0000259" key="6">
    <source>
        <dbReference type="PROSITE" id="PS50109"/>
    </source>
</evidence>
<name>A0A4U1IV29_9BACT</name>
<dbReference type="EMBL" id="SSMQ01000078">
    <property type="protein sequence ID" value="TKC97958.1"/>
    <property type="molecule type" value="Genomic_DNA"/>
</dbReference>
<dbReference type="InterPro" id="IPR036097">
    <property type="entry name" value="HisK_dim/P_sf"/>
</dbReference>
<dbReference type="SUPFAM" id="SSF47384">
    <property type="entry name" value="Homodimeric domain of signal transducing histidine kinase"/>
    <property type="match status" value="1"/>
</dbReference>
<dbReference type="Proteomes" id="UP000309215">
    <property type="component" value="Unassembled WGS sequence"/>
</dbReference>
<evidence type="ECO:0000256" key="3">
    <source>
        <dbReference type="ARBA" id="ARBA00022553"/>
    </source>
</evidence>
<evidence type="ECO:0000256" key="2">
    <source>
        <dbReference type="ARBA" id="ARBA00012438"/>
    </source>
</evidence>
<keyword evidence="3" id="KW-0597">Phosphoprotein</keyword>
<comment type="caution">
    <text evidence="7">The sequence shown here is derived from an EMBL/GenBank/DDBJ whole genome shotgun (WGS) entry which is preliminary data.</text>
</comment>
<proteinExistence type="predicted"/>
<dbReference type="SUPFAM" id="SSF55785">
    <property type="entry name" value="PYP-like sensor domain (PAS domain)"/>
    <property type="match status" value="1"/>
</dbReference>
<sequence>MTTAQDLIARSGAAGALVAGLAWSETPLGPLASWPPRVKVVIETVLASGFPLCVLLGAEPAHARVVYNDAFAPLLGHKHPSAMGRTAREVWPESWDFFEWALRQVWHAGQPVTGKDLMLRLDRGNDLEEVYVSISFSPIRDDQGAVRGALMCGMETTGVVLAARRERALRLLVEALRPAKREDDFYRIMPKALSYTLKDVFFAFLYELDPAGKRATLRATAGLAAEAPEALRELTLGPRCPWEMAVVVRENEMRLVPSAGLGLCVINALAGSPTRAAVIPVTGGSPEGPAAVLVVGLRPARALDDEYGAFVLRIAREIAVALTDIRSLRAAERHAEAVAESRLKDMFLGIASHELRTPLTCLKLNVQLVHRELTALEPRLAARLDGLSRSIDRMTRLVNEMLSVSAIAAGKLTLQETYCDLRSICTSAGAEQSQAARRPVSLHLPEEPVCVFADEDRTGQVIANLLANAFKYSAAEEPVELSLERSGTEAIVTVRDRGPGIPKESFPRVFDRFYRVPGVSVRTGSYVGLGLGLYLSKAIIEQHHGRIWVESEVGRGSAFSFSMPLAA</sequence>
<keyword evidence="8" id="KW-1185">Reference proteome</keyword>
<gene>
    <name evidence="7" type="ORF">E8A74_43495</name>
</gene>
<dbReference type="EC" id="2.7.13.3" evidence="2"/>
<dbReference type="CDD" id="cd00075">
    <property type="entry name" value="HATPase"/>
    <property type="match status" value="1"/>
</dbReference>
<dbReference type="PRINTS" id="PR00344">
    <property type="entry name" value="BCTRLSENSOR"/>
</dbReference>
<dbReference type="InterPro" id="IPR004358">
    <property type="entry name" value="Sig_transdc_His_kin-like_C"/>
</dbReference>
<dbReference type="InterPro" id="IPR003661">
    <property type="entry name" value="HisK_dim/P_dom"/>
</dbReference>
<feature type="domain" description="Histidine kinase" evidence="6">
    <location>
        <begin position="350"/>
        <end position="567"/>
    </location>
</feature>
<dbReference type="FunFam" id="3.30.565.10:FF:000006">
    <property type="entry name" value="Sensor histidine kinase WalK"/>
    <property type="match status" value="1"/>
</dbReference>
<dbReference type="OrthoDB" id="5523050at2"/>
<reference evidence="7 8" key="1">
    <citation type="submission" date="2019-04" db="EMBL/GenBank/DDBJ databases">
        <authorList>
            <person name="Li Y."/>
            <person name="Wang J."/>
        </authorList>
    </citation>
    <scope>NUCLEOTIDE SEQUENCE [LARGE SCALE GENOMIC DNA]</scope>
    <source>
        <strain evidence="7 8">DSM 14668</strain>
    </source>
</reference>
<dbReference type="InterPro" id="IPR036890">
    <property type="entry name" value="HATPase_C_sf"/>
</dbReference>
<comment type="catalytic activity">
    <reaction evidence="1">
        <text>ATP + protein L-histidine = ADP + protein N-phospho-L-histidine.</text>
        <dbReference type="EC" id="2.7.13.3"/>
    </reaction>
</comment>
<dbReference type="InterPro" id="IPR013656">
    <property type="entry name" value="PAS_4"/>
</dbReference>
<protein>
    <recommendedName>
        <fullName evidence="2">histidine kinase</fullName>
        <ecNumber evidence="2">2.7.13.3</ecNumber>
    </recommendedName>
</protein>
<organism evidence="7 8">
    <name type="scientific">Polyangium fumosum</name>
    <dbReference type="NCBI Taxonomy" id="889272"/>
    <lineage>
        <taxon>Bacteria</taxon>
        <taxon>Pseudomonadati</taxon>
        <taxon>Myxococcota</taxon>
        <taxon>Polyangia</taxon>
        <taxon>Polyangiales</taxon>
        <taxon>Polyangiaceae</taxon>
        <taxon>Polyangium</taxon>
    </lineage>
</organism>
<dbReference type="SMART" id="SM00388">
    <property type="entry name" value="HisKA"/>
    <property type="match status" value="1"/>
</dbReference>
<dbReference type="SMART" id="SM00387">
    <property type="entry name" value="HATPase_c"/>
    <property type="match status" value="1"/>
</dbReference>
<dbReference type="AlphaFoldDB" id="A0A4U1IV29"/>
<evidence type="ECO:0000256" key="5">
    <source>
        <dbReference type="ARBA" id="ARBA00022777"/>
    </source>
</evidence>
<dbReference type="CDD" id="cd00082">
    <property type="entry name" value="HisKA"/>
    <property type="match status" value="1"/>
</dbReference>
<dbReference type="Pfam" id="PF02518">
    <property type="entry name" value="HATPase_c"/>
    <property type="match status" value="1"/>
</dbReference>
<evidence type="ECO:0000313" key="7">
    <source>
        <dbReference type="EMBL" id="TKC97958.1"/>
    </source>
</evidence>
<dbReference type="RefSeq" id="WP_136935053.1">
    <property type="nucleotide sequence ID" value="NZ_SSMQ01000078.1"/>
</dbReference>
<dbReference type="InterPro" id="IPR003594">
    <property type="entry name" value="HATPase_dom"/>
</dbReference>